<dbReference type="InterPro" id="IPR035906">
    <property type="entry name" value="MetI-like_sf"/>
</dbReference>
<accession>A0A345Z409</accession>
<dbReference type="NCBIfam" id="TIGR02138">
    <property type="entry name" value="phosphate_pstC"/>
    <property type="match status" value="1"/>
</dbReference>
<gene>
    <name evidence="12" type="primary">pstA</name>
    <name evidence="12" type="ORF">SALLE_v1c06680</name>
</gene>
<dbReference type="GO" id="GO:0005315">
    <property type="term" value="F:phosphate transmembrane transporter activity"/>
    <property type="evidence" value="ECO:0007669"/>
    <property type="project" value="InterPro"/>
</dbReference>
<dbReference type="CDD" id="cd06261">
    <property type="entry name" value="TM_PBP2"/>
    <property type="match status" value="2"/>
</dbReference>
<dbReference type="PROSITE" id="PS50928">
    <property type="entry name" value="ABC_TM1"/>
    <property type="match status" value="2"/>
</dbReference>
<feature type="transmembrane region" description="Helical" evidence="10">
    <location>
        <begin position="295"/>
        <end position="320"/>
    </location>
</feature>
<dbReference type="EMBL" id="CP031376">
    <property type="protein sequence ID" value="AXK51338.1"/>
    <property type="molecule type" value="Genomic_DNA"/>
</dbReference>
<sequence length="718" mass="79224">MTTTKINDTNVELNPKPKKQKSGLPKVKTSKLDVASKFSIITITSLVILVLIILVSFIIYKSVPSLREFGFFKFIFTSKWRPGADNDLDASYGIFSIILSTLAILGIALLFAVPLTIYTSLFICEYLSGKSKRTVISIIQLLAGIPSVVFGLFALDQIGSIFVKMGAASPGNLMTAGFTLAFMALPTMITLSINAIDSVPDGYRFASLGLGLSKEYTTFKVVRRSARPRIIGAIITGMARIIGETMAVILIAGNSTIGLNTSDGFLGFIFSSVRTLAGTIGLEMLENHGSIHESALYAIGLILFILVIIINLSIIVITNFNTKKRNNRSNAHMNNKIKEKNLGSSNYQYEDLKLGILVRSSAMRTGYKNFYSFWKKMLMILATAIVVSFTLWIILTVIVKGFIGFGFSYFLEFEGQKAGIFATMLVTIFLVLSTMLFAFPLALIVAIYLAEYARPQSRFTKIIDFSINVLASTPSIVFGVFGLTIFIVTMGLPMSIFASSLTMTLVILPTLISSFKDAIIAVPASYREAAIGMGLSKTMTLIKVVIPNALKGILTGSILAISRIIGESAPVYLTLGTAVRYPTEGFLSSGATMTTQIYMMAAEGGGGKTMGVAYQLAMVTLFLVLFLNYISKVISVKLDPRYRPIKFKLYWSMMFARIFKHNYKNDFKNFWHSVSVRFKRMLLIFNIKRNKIIIANHKQNKKIIKNILKEGKSKNDIK</sequence>
<dbReference type="Pfam" id="PF00528">
    <property type="entry name" value="BPD_transp_1"/>
    <property type="match status" value="2"/>
</dbReference>
<feature type="transmembrane region" description="Helical" evidence="10">
    <location>
        <begin position="462"/>
        <end position="488"/>
    </location>
</feature>
<keyword evidence="6 10" id="KW-0812">Transmembrane</keyword>
<feature type="transmembrane region" description="Helical" evidence="10">
    <location>
        <begin position="135"/>
        <end position="155"/>
    </location>
</feature>
<feature type="transmembrane region" description="Helical" evidence="10">
    <location>
        <begin position="90"/>
        <end position="123"/>
    </location>
</feature>
<feature type="transmembrane region" description="Helical" evidence="10">
    <location>
        <begin position="494"/>
        <end position="512"/>
    </location>
</feature>
<evidence type="ECO:0000313" key="13">
    <source>
        <dbReference type="Proteomes" id="UP000254792"/>
    </source>
</evidence>
<evidence type="ECO:0000256" key="6">
    <source>
        <dbReference type="ARBA" id="ARBA00022692"/>
    </source>
</evidence>
<feature type="transmembrane region" description="Helical" evidence="10">
    <location>
        <begin position="419"/>
        <end position="450"/>
    </location>
</feature>
<evidence type="ECO:0000256" key="1">
    <source>
        <dbReference type="ARBA" id="ARBA00004651"/>
    </source>
</evidence>
<evidence type="ECO:0000259" key="11">
    <source>
        <dbReference type="PROSITE" id="PS50928"/>
    </source>
</evidence>
<dbReference type="KEGG" id="salx:SALLE_v1c06680"/>
<dbReference type="PANTHER" id="PTHR30425:SF1">
    <property type="entry name" value="PHOSPHATE TRANSPORT SYSTEM PERMEASE PROTEIN PSTC"/>
    <property type="match status" value="1"/>
</dbReference>
<dbReference type="GO" id="GO:0005886">
    <property type="term" value="C:plasma membrane"/>
    <property type="evidence" value="ECO:0007669"/>
    <property type="project" value="UniProtKB-SubCell"/>
</dbReference>
<comment type="similarity">
    <text evidence="2">Belongs to the binding-protein-dependent transport system permease family. CysTW subfamily.</text>
</comment>
<keyword evidence="4" id="KW-1003">Cell membrane</keyword>
<evidence type="ECO:0000256" key="5">
    <source>
        <dbReference type="ARBA" id="ARBA00022592"/>
    </source>
</evidence>
<feature type="transmembrane region" description="Helical" evidence="10">
    <location>
        <begin position="230"/>
        <end position="252"/>
    </location>
</feature>
<evidence type="ECO:0000256" key="4">
    <source>
        <dbReference type="ARBA" id="ARBA00022475"/>
    </source>
</evidence>
<dbReference type="Proteomes" id="UP000254792">
    <property type="component" value="Chromosome"/>
</dbReference>
<feature type="transmembrane region" description="Helical" evidence="10">
    <location>
        <begin position="612"/>
        <end position="631"/>
    </location>
</feature>
<evidence type="ECO:0000256" key="3">
    <source>
        <dbReference type="ARBA" id="ARBA00022448"/>
    </source>
</evidence>
<dbReference type="RefSeq" id="WP_115558240.1">
    <property type="nucleotide sequence ID" value="NZ_CP031376.1"/>
</dbReference>
<organism evidence="12 13">
    <name type="scientific">Spiroplasma alleghenense</name>
    <dbReference type="NCBI Taxonomy" id="216931"/>
    <lineage>
        <taxon>Bacteria</taxon>
        <taxon>Bacillati</taxon>
        <taxon>Mycoplasmatota</taxon>
        <taxon>Mollicutes</taxon>
        <taxon>Entomoplasmatales</taxon>
        <taxon>Spiroplasmataceae</taxon>
        <taxon>Spiroplasma</taxon>
    </lineage>
</organism>
<keyword evidence="8 10" id="KW-0472">Membrane</keyword>
<comment type="subcellular location">
    <subcellularLocation>
        <location evidence="1">Cell membrane</location>
        <topology evidence="1">Multi-pass membrane protein</topology>
    </subcellularLocation>
</comment>
<feature type="transmembrane region" description="Helical" evidence="10">
    <location>
        <begin position="378"/>
        <end position="399"/>
    </location>
</feature>
<evidence type="ECO:0000256" key="10">
    <source>
        <dbReference type="SAM" id="Phobius"/>
    </source>
</evidence>
<dbReference type="InterPro" id="IPR000515">
    <property type="entry name" value="MetI-like"/>
</dbReference>
<feature type="transmembrane region" description="Helical" evidence="10">
    <location>
        <begin position="541"/>
        <end position="565"/>
    </location>
</feature>
<dbReference type="InterPro" id="IPR005672">
    <property type="entry name" value="Phosphate_PstA"/>
</dbReference>
<reference evidence="12 13" key="1">
    <citation type="submission" date="2018-07" db="EMBL/GenBank/DDBJ databases">
        <title>Complete genome sequence of Spiroplasma alleghenense PLHS-1 (ATCC 51752).</title>
        <authorList>
            <person name="Chou L."/>
            <person name="Lee T.-Y."/>
            <person name="Tsai Y.-M."/>
            <person name="Kuo C.-H."/>
        </authorList>
    </citation>
    <scope>NUCLEOTIDE SEQUENCE [LARGE SCALE GENOMIC DNA]</scope>
    <source>
        <strain evidence="12 13">PLHS-1</strain>
    </source>
</reference>
<evidence type="ECO:0000256" key="7">
    <source>
        <dbReference type="ARBA" id="ARBA00022989"/>
    </source>
</evidence>
<dbReference type="AlphaFoldDB" id="A0A345Z409"/>
<evidence type="ECO:0000256" key="2">
    <source>
        <dbReference type="ARBA" id="ARBA00007069"/>
    </source>
</evidence>
<feature type="domain" description="ABC transmembrane type-1" evidence="11">
    <location>
        <begin position="424"/>
        <end position="631"/>
    </location>
</feature>
<dbReference type="PANTHER" id="PTHR30425">
    <property type="entry name" value="PHOSPHATE TRANSPORT SYSTEM PERMEASE PROTEIN PST"/>
    <property type="match status" value="1"/>
</dbReference>
<name>A0A345Z409_9MOLU</name>
<feature type="domain" description="ABC transmembrane type-1" evidence="11">
    <location>
        <begin position="98"/>
        <end position="314"/>
    </location>
</feature>
<dbReference type="OrthoDB" id="9785113at2"/>
<keyword evidence="5" id="KW-0592">Phosphate transport</keyword>
<feature type="region of interest" description="Disordered" evidence="9">
    <location>
        <begin position="1"/>
        <end position="24"/>
    </location>
</feature>
<dbReference type="GO" id="GO:0035435">
    <property type="term" value="P:phosphate ion transmembrane transport"/>
    <property type="evidence" value="ECO:0007669"/>
    <property type="project" value="InterPro"/>
</dbReference>
<feature type="compositionally biased region" description="Polar residues" evidence="9">
    <location>
        <begin position="1"/>
        <end position="12"/>
    </location>
</feature>
<dbReference type="SUPFAM" id="SSF161098">
    <property type="entry name" value="MetI-like"/>
    <property type="match status" value="2"/>
</dbReference>
<proteinExistence type="inferred from homology"/>
<keyword evidence="13" id="KW-1185">Reference proteome</keyword>
<evidence type="ECO:0000256" key="8">
    <source>
        <dbReference type="ARBA" id="ARBA00023136"/>
    </source>
</evidence>
<dbReference type="InterPro" id="IPR011864">
    <property type="entry name" value="Phosphate_PstC"/>
</dbReference>
<dbReference type="InterPro" id="IPR051124">
    <property type="entry name" value="Phosphate_Transport_Permease"/>
</dbReference>
<dbReference type="Gene3D" id="1.10.3720.10">
    <property type="entry name" value="MetI-like"/>
    <property type="match status" value="2"/>
</dbReference>
<protein>
    <submittedName>
        <fullName evidence="12">Phosphate ABC transporter permease</fullName>
    </submittedName>
</protein>
<evidence type="ECO:0000313" key="12">
    <source>
        <dbReference type="EMBL" id="AXK51338.1"/>
    </source>
</evidence>
<dbReference type="NCBIfam" id="TIGR00974">
    <property type="entry name" value="3a0107s02c"/>
    <property type="match status" value="1"/>
</dbReference>
<evidence type="ECO:0000256" key="9">
    <source>
        <dbReference type="SAM" id="MobiDB-lite"/>
    </source>
</evidence>
<keyword evidence="3" id="KW-0813">Transport</keyword>
<feature type="transmembrane region" description="Helical" evidence="10">
    <location>
        <begin position="38"/>
        <end position="60"/>
    </location>
</feature>
<feature type="transmembrane region" description="Helical" evidence="10">
    <location>
        <begin position="175"/>
        <end position="196"/>
    </location>
</feature>
<keyword evidence="7 10" id="KW-1133">Transmembrane helix</keyword>